<keyword evidence="3" id="KW-1185">Reference proteome</keyword>
<dbReference type="Proteomes" id="UP000268844">
    <property type="component" value="Unassembled WGS sequence"/>
</dbReference>
<dbReference type="EMBL" id="UZWD01000073">
    <property type="protein sequence ID" value="VDS06764.1"/>
    <property type="molecule type" value="Genomic_DNA"/>
</dbReference>
<dbReference type="AlphaFoldDB" id="A0A447IGZ3"/>
<dbReference type="RefSeq" id="WP_126152275.1">
    <property type="nucleotide sequence ID" value="NZ_JBHTMH010000001.1"/>
</dbReference>
<gene>
    <name evidence="2" type="ORF">DEVEQU_03929</name>
</gene>
<keyword evidence="2" id="KW-0966">Cell projection</keyword>
<evidence type="ECO:0000259" key="1">
    <source>
        <dbReference type="Pfam" id="PF02120"/>
    </source>
</evidence>
<keyword evidence="2" id="KW-0969">Cilium</keyword>
<reference evidence="2 3" key="1">
    <citation type="submission" date="2018-12" db="EMBL/GenBank/DDBJ databases">
        <authorList>
            <person name="Criscuolo A."/>
        </authorList>
    </citation>
    <scope>NUCLEOTIDE SEQUENCE [LARGE SCALE GENOMIC DNA]</scope>
    <source>
        <strain evidence="2">ACIP1116281</strain>
    </source>
</reference>
<evidence type="ECO:0000313" key="3">
    <source>
        <dbReference type="Proteomes" id="UP000268844"/>
    </source>
</evidence>
<name>A0A447IGZ3_9HYPH</name>
<dbReference type="OrthoDB" id="7941698at2"/>
<proteinExistence type="predicted"/>
<dbReference type="Pfam" id="PF02120">
    <property type="entry name" value="Flg_hook"/>
    <property type="match status" value="1"/>
</dbReference>
<protein>
    <submittedName>
        <fullName evidence="2">Flagellar hook-length control protein FliK</fullName>
    </submittedName>
</protein>
<organism evidence="2 3">
    <name type="scientific">Devosia equisanguinis</name>
    <dbReference type="NCBI Taxonomy" id="2490941"/>
    <lineage>
        <taxon>Bacteria</taxon>
        <taxon>Pseudomonadati</taxon>
        <taxon>Pseudomonadota</taxon>
        <taxon>Alphaproteobacteria</taxon>
        <taxon>Hyphomicrobiales</taxon>
        <taxon>Devosiaceae</taxon>
        <taxon>Devosia</taxon>
    </lineage>
</organism>
<sequence>MSISTQLPPIPANQASSLVRALEHAPGQVIEARVVGQLGNGTTQVQIGQQTLALALPTLQAPGTVLTLGVQQANGQTQLTLMAVKAPEIPQVFAQSAQSPVPATTVQLSAAALGQTNGPPVAGTVSGAAITGSAGVSGGGLAGVQTGMAAGAGPVLAPQGNANMPAPAVPYASAPASMAAGAGPLPGPVTGANAAGALGQQMASAGAGLAGAAGATTGSTAAVPQATSPQAAVLQMVHQAVPRQNSVVGLTTMLAAVAGAMALPEPVAKAVQQVLAQRLSLDGQQFNGQALKSAVNNSGIFQEAKLGAGRAGAAGGDLKTALLGLRQSLGQWLGAQAPLEQVASLPPPLRGLVPRARAGDAMPGEIPEEPEQLGRILQERTEAALSRVRLHQAASLPDPADRPGVQWSMDLPVMVAGQQVLLHLHIHGDPQDGAERAEDRGWQLRFAINLPEAGEVGAQVTLRHKISGVLLWADDAETAQSLARHIDNLKQALESVGLVAGSVIVKTGAPVAPQPPQSGHFVDAVR</sequence>
<feature type="domain" description="Flagellar hook-length control protein-like C-terminal" evidence="1">
    <location>
        <begin position="434"/>
        <end position="510"/>
    </location>
</feature>
<accession>A0A447IGZ3</accession>
<keyword evidence="2" id="KW-0282">Flagellum</keyword>
<evidence type="ECO:0000313" key="2">
    <source>
        <dbReference type="EMBL" id="VDS06764.1"/>
    </source>
</evidence>
<dbReference type="InterPro" id="IPR021136">
    <property type="entry name" value="Flagellar_hook_control-like_C"/>
</dbReference>